<dbReference type="RefSeq" id="WP_139457080.1">
    <property type="nucleotide sequence ID" value="NZ_VDCH01000014.1"/>
</dbReference>
<feature type="domain" description="RelA/SpoT" evidence="2">
    <location>
        <begin position="42"/>
        <end position="189"/>
    </location>
</feature>
<evidence type="ECO:0000313" key="4">
    <source>
        <dbReference type="Proteomes" id="UP000308271"/>
    </source>
</evidence>
<keyword evidence="1" id="KW-0802">TPR repeat</keyword>
<dbReference type="PANTHER" id="PTHR47837:SF1">
    <property type="entry name" value="GTP PYROPHOSPHOKINASE YJBM"/>
    <property type="match status" value="1"/>
</dbReference>
<dbReference type="InterPro" id="IPR007685">
    <property type="entry name" value="RelA_SpoT"/>
</dbReference>
<evidence type="ECO:0000259" key="2">
    <source>
        <dbReference type="SMART" id="SM00954"/>
    </source>
</evidence>
<comment type="caution">
    <text evidence="3">The sequence shown here is derived from an EMBL/GenBank/DDBJ whole genome shotgun (WGS) entry which is preliminary data.</text>
</comment>
<dbReference type="Gene3D" id="1.25.40.10">
    <property type="entry name" value="Tetratricopeptide repeat domain"/>
    <property type="match status" value="1"/>
</dbReference>
<feature type="repeat" description="TPR" evidence="1">
    <location>
        <begin position="337"/>
        <end position="370"/>
    </location>
</feature>
<dbReference type="InterPro" id="IPR043519">
    <property type="entry name" value="NT_sf"/>
</dbReference>
<dbReference type="InterPro" id="IPR052366">
    <property type="entry name" value="GTP_Pyrophosphokinase"/>
</dbReference>
<dbReference type="Gene3D" id="3.30.460.10">
    <property type="entry name" value="Beta Polymerase, domain 2"/>
    <property type="match status" value="1"/>
</dbReference>
<dbReference type="PROSITE" id="PS50005">
    <property type="entry name" value="TPR"/>
    <property type="match status" value="1"/>
</dbReference>
<dbReference type="Proteomes" id="UP000308271">
    <property type="component" value="Unassembled WGS sequence"/>
</dbReference>
<dbReference type="GO" id="GO:0015969">
    <property type="term" value="P:guanosine tetraphosphate metabolic process"/>
    <property type="evidence" value="ECO:0007669"/>
    <property type="project" value="InterPro"/>
</dbReference>
<protein>
    <recommendedName>
        <fullName evidence="2">RelA/SpoT domain-containing protein</fullName>
    </recommendedName>
</protein>
<dbReference type="InterPro" id="IPR019734">
    <property type="entry name" value="TPR_rpt"/>
</dbReference>
<dbReference type="Pfam" id="PF04607">
    <property type="entry name" value="RelA_SpoT"/>
    <property type="match status" value="1"/>
</dbReference>
<dbReference type="PANTHER" id="PTHR47837">
    <property type="entry name" value="GTP PYROPHOSPHOKINASE YJBM"/>
    <property type="match status" value="1"/>
</dbReference>
<sequence length="544" mass="64340">MSVTLTEAESYVVGLKPSLDAQMTILKGKLSSISSKIYLSPGRLKTKESVYLKTKRKSKRLNEIYDYAGLRLLCLFEDDIFEVHKDFVRMLRVVDDEEIDAKYQLKKCSVYNWDKDYQESIKNEVNKYYQEGKEYKFESEEKPSGYKSIHYVVRQEGQRGWVEVQLRTLIQDVWGQLEHSISYKKGGVHPHIRKSFYLLSKDLGNIESLLSYLRTVNKKEEAGEEYFNKSAKPQYVFNYEDSIFPIIFNSKEELKNASDSYWEMVNGELLITPEWVSKARGYLDVIEDGISARELAKNQELTYWIKMEKAFLLFCEEKHEKSLEIYGDVEKEHKDRYCVYFRMGELYFILGRIVEALDAFDKAESLLKTTDGLGLVNQHRIKTKLAYTYWRLGEEYIDICNEEIDDAREKYYENPDDFTEKQRMALVNNVCWYRLEKYIILQNRFLCERKAEDEKKALKAYEDVTAEFEEVEKCLQDGGKEAGHMLDTAAWYCYWSYKRDIRNKDFLAKAKVYAYALNDMTKSPPREMRSMKTYMAHIQEIMSE</sequence>
<dbReference type="SUPFAM" id="SSF81301">
    <property type="entry name" value="Nucleotidyltransferase"/>
    <property type="match status" value="1"/>
</dbReference>
<dbReference type="SUPFAM" id="SSF48452">
    <property type="entry name" value="TPR-like"/>
    <property type="match status" value="1"/>
</dbReference>
<name>A0A5C4S6B6_CHLTI</name>
<evidence type="ECO:0000256" key="1">
    <source>
        <dbReference type="PROSITE-ProRule" id="PRU00339"/>
    </source>
</evidence>
<proteinExistence type="predicted"/>
<reference evidence="3 4" key="1">
    <citation type="submission" date="2019-05" db="EMBL/GenBank/DDBJ databases">
        <title>Draft Whole-Genome sequence of the green sulfur bacterium Chlorobaculum thiosulfatiphilum DSM 249.</title>
        <authorList>
            <person name="Meyer T.E."/>
            <person name="Kyndt J.A."/>
        </authorList>
    </citation>
    <scope>NUCLEOTIDE SEQUENCE [LARGE SCALE GENOMIC DNA]</scope>
    <source>
        <strain evidence="3 4">DSM 249</strain>
    </source>
</reference>
<keyword evidence="4" id="KW-1185">Reference proteome</keyword>
<dbReference type="SMART" id="SM00954">
    <property type="entry name" value="RelA_SpoT"/>
    <property type="match status" value="1"/>
</dbReference>
<gene>
    <name evidence="3" type="ORF">FGF66_07730</name>
</gene>
<dbReference type="InterPro" id="IPR011990">
    <property type="entry name" value="TPR-like_helical_dom_sf"/>
</dbReference>
<dbReference type="EMBL" id="VDCH01000014">
    <property type="protein sequence ID" value="TNJ38727.1"/>
    <property type="molecule type" value="Genomic_DNA"/>
</dbReference>
<accession>A0A5C4S6B6</accession>
<dbReference type="CDD" id="cd05399">
    <property type="entry name" value="NT_Rel-Spo_like"/>
    <property type="match status" value="1"/>
</dbReference>
<organism evidence="3 4">
    <name type="scientific">Chlorobaculum thiosulfatiphilum</name>
    <name type="common">Chlorobium limicola f.sp. thiosulfatophilum</name>
    <dbReference type="NCBI Taxonomy" id="115852"/>
    <lineage>
        <taxon>Bacteria</taxon>
        <taxon>Pseudomonadati</taxon>
        <taxon>Chlorobiota</taxon>
        <taxon>Chlorobiia</taxon>
        <taxon>Chlorobiales</taxon>
        <taxon>Chlorobiaceae</taxon>
        <taxon>Chlorobaculum</taxon>
    </lineage>
</organism>
<dbReference type="OrthoDB" id="9801824at2"/>
<dbReference type="AlphaFoldDB" id="A0A5C4S6B6"/>
<evidence type="ECO:0000313" key="3">
    <source>
        <dbReference type="EMBL" id="TNJ38727.1"/>
    </source>
</evidence>